<evidence type="ECO:0000259" key="4">
    <source>
        <dbReference type="PROSITE" id="PS50011"/>
    </source>
</evidence>
<protein>
    <submittedName>
        <fullName evidence="5">Serine/Threonine protein kinase</fullName>
    </submittedName>
</protein>
<dbReference type="Gene3D" id="1.10.510.10">
    <property type="entry name" value="Transferase(Phosphotransferase) domain 1"/>
    <property type="match status" value="1"/>
</dbReference>
<feature type="domain" description="Protein kinase" evidence="4">
    <location>
        <begin position="1"/>
        <end position="291"/>
    </location>
</feature>
<dbReference type="InterPro" id="IPR017441">
    <property type="entry name" value="Protein_kinase_ATP_BS"/>
</dbReference>
<evidence type="ECO:0000313" key="5">
    <source>
        <dbReference type="EMBL" id="SHO33220.1"/>
    </source>
</evidence>
<dbReference type="GO" id="GO:0005524">
    <property type="term" value="F:ATP binding"/>
    <property type="evidence" value="ECO:0007669"/>
    <property type="project" value="UniProtKB-UniRule"/>
</dbReference>
<dbReference type="RefSeq" id="YP_009329092.1">
    <property type="nucleotide sequence ID" value="NC_032108.1"/>
</dbReference>
<evidence type="ECO:0000256" key="1">
    <source>
        <dbReference type="ARBA" id="ARBA00022741"/>
    </source>
</evidence>
<dbReference type="OrthoDB" id="8955at10239"/>
<keyword evidence="2 3" id="KW-0067">ATP-binding</keyword>
<dbReference type="PROSITE" id="PS00107">
    <property type="entry name" value="PROTEIN_KINASE_ATP"/>
    <property type="match status" value="1"/>
</dbReference>
<name>A0A1M7XUH2_9VIRU</name>
<dbReference type="Pfam" id="PF00069">
    <property type="entry name" value="Pkinase"/>
    <property type="match status" value="1"/>
</dbReference>
<evidence type="ECO:0000313" key="6">
    <source>
        <dbReference type="Proteomes" id="UP000201465"/>
    </source>
</evidence>
<reference evidence="5 6" key="1">
    <citation type="submission" date="2016-11" db="EMBL/GenBank/DDBJ databases">
        <authorList>
            <consortium name="Urmite Genomes"/>
        </authorList>
    </citation>
    <scope>NUCLEOTIDE SEQUENCE [LARGE SCALE GENOMIC DNA]</scope>
    <source>
        <strain evidence="5 6">A11</strain>
    </source>
</reference>
<dbReference type="InterPro" id="IPR050117">
    <property type="entry name" value="MAPK"/>
</dbReference>
<dbReference type="InterPro" id="IPR000719">
    <property type="entry name" value="Prot_kinase_dom"/>
</dbReference>
<keyword evidence="1 3" id="KW-0547">Nucleotide-binding</keyword>
<dbReference type="SMART" id="SM00220">
    <property type="entry name" value="S_TKc"/>
    <property type="match status" value="1"/>
</dbReference>
<keyword evidence="5" id="KW-0808">Transferase</keyword>
<dbReference type="PROSITE" id="PS50011">
    <property type="entry name" value="PROTEIN_KINASE_DOM"/>
    <property type="match status" value="1"/>
</dbReference>
<feature type="binding site" evidence="3">
    <location>
        <position position="28"/>
    </location>
    <ligand>
        <name>ATP</name>
        <dbReference type="ChEBI" id="CHEBI:30616"/>
    </ligand>
</feature>
<evidence type="ECO:0000256" key="3">
    <source>
        <dbReference type="PROSITE-ProRule" id="PRU10141"/>
    </source>
</evidence>
<organism evidence="5 6">
    <name type="scientific">Cedratvirus A11</name>
    <dbReference type="NCBI Taxonomy" id="1903266"/>
    <lineage>
        <taxon>Viruses</taxon>
        <taxon>Pithoviruses</taxon>
        <taxon>Orthocedratvirinae</taxon>
        <taxon>Alphacedratvirus</taxon>
        <taxon>Alphacedratvirus aljazairmassiliense</taxon>
    </lineage>
</organism>
<dbReference type="PANTHER" id="PTHR24055">
    <property type="entry name" value="MITOGEN-ACTIVATED PROTEIN KINASE"/>
    <property type="match status" value="1"/>
</dbReference>
<dbReference type="InterPro" id="IPR011009">
    <property type="entry name" value="Kinase-like_dom_sf"/>
</dbReference>
<dbReference type="KEGG" id="vg:30523099"/>
<dbReference type="GO" id="GO:0004674">
    <property type="term" value="F:protein serine/threonine kinase activity"/>
    <property type="evidence" value="ECO:0007669"/>
    <property type="project" value="UniProtKB-KW"/>
</dbReference>
<sequence length="487" mass="56788">MKLLGKLGKGAYGTVYRAELDGQQVAVKRAFTDSCVSFSGSIRELDIVSKLQGHSSIVSLEGVCCESPFDKPLSPLREKGYKEDYLWLIFEKASCDLHTLIYKKRNGCKNTSSTWKLKKDITRQLIQGLAHIHAHGVVHRDIKPSNVLWNGEKAIFCDFGLSKIHTKQMMNTPKVSTSWYRSPEMFFFEDYNNTVDVWALACVLVELFSSRPLFRGSETELSSRILSWKSLTSHEIREEIKDHLHLGRRDVDEFDKTLGSYSCFLDMLCLMLMGKKEERISIFECLTMPFFSSFPLEVIEYKTYDRRLVLHDKKERRYALQMVFTLHNMRANLPLWYKPRILFQSICLFDRYLEHVCKKYPSGIKEDGSIHSEEGVRIRFLCCLYMAAKYFSSLLVLPSFSHFVPCIFRNSLSYYGEEELYKILEEFERYMIFEVCANDVYSTTPYEIADLFDKKLSPGEITSLLHYYANLKGCYYSVEIFASWLWN</sequence>
<keyword evidence="6" id="KW-1185">Reference proteome</keyword>
<evidence type="ECO:0000256" key="2">
    <source>
        <dbReference type="ARBA" id="ARBA00022840"/>
    </source>
</evidence>
<dbReference type="EMBL" id="LT671577">
    <property type="protein sequence ID" value="SHO33220.1"/>
    <property type="molecule type" value="Genomic_DNA"/>
</dbReference>
<dbReference type="Gene3D" id="3.30.200.20">
    <property type="entry name" value="Phosphorylase Kinase, domain 1"/>
    <property type="match status" value="1"/>
</dbReference>
<dbReference type="Proteomes" id="UP000201465">
    <property type="component" value="Segment"/>
</dbReference>
<accession>A0A1M7XUH2</accession>
<gene>
    <name evidence="5" type="ORF">BQ3484_152</name>
</gene>
<proteinExistence type="predicted"/>
<keyword evidence="5" id="KW-0418">Kinase</keyword>
<dbReference type="GeneID" id="30523099"/>
<dbReference type="SUPFAM" id="SSF56112">
    <property type="entry name" value="Protein kinase-like (PK-like)"/>
    <property type="match status" value="1"/>
</dbReference>
<keyword evidence="5" id="KW-0723">Serine/threonine-protein kinase</keyword>